<evidence type="ECO:0000313" key="2">
    <source>
        <dbReference type="Proteomes" id="UP000218334"/>
    </source>
</evidence>
<gene>
    <name evidence="1" type="ORF">ARMSODRAFT_799629</name>
</gene>
<accession>A0A2H3B039</accession>
<name>A0A2H3B039_9AGAR</name>
<dbReference type="EMBL" id="KZ293505">
    <property type="protein sequence ID" value="PBK59378.1"/>
    <property type="molecule type" value="Genomic_DNA"/>
</dbReference>
<protein>
    <submittedName>
        <fullName evidence="1">Uncharacterized protein</fullName>
    </submittedName>
</protein>
<organism evidence="1 2">
    <name type="scientific">Armillaria solidipes</name>
    <dbReference type="NCBI Taxonomy" id="1076256"/>
    <lineage>
        <taxon>Eukaryota</taxon>
        <taxon>Fungi</taxon>
        <taxon>Dikarya</taxon>
        <taxon>Basidiomycota</taxon>
        <taxon>Agaricomycotina</taxon>
        <taxon>Agaricomycetes</taxon>
        <taxon>Agaricomycetidae</taxon>
        <taxon>Agaricales</taxon>
        <taxon>Marasmiineae</taxon>
        <taxon>Physalacriaceae</taxon>
        <taxon>Armillaria</taxon>
    </lineage>
</organism>
<dbReference type="AlphaFoldDB" id="A0A2H3B039"/>
<reference evidence="2" key="1">
    <citation type="journal article" date="2017" name="Nat. Ecol. Evol.">
        <title>Genome expansion and lineage-specific genetic innovations in the forest pathogenic fungi Armillaria.</title>
        <authorList>
            <person name="Sipos G."/>
            <person name="Prasanna A.N."/>
            <person name="Walter M.C."/>
            <person name="O'Connor E."/>
            <person name="Balint B."/>
            <person name="Krizsan K."/>
            <person name="Kiss B."/>
            <person name="Hess J."/>
            <person name="Varga T."/>
            <person name="Slot J."/>
            <person name="Riley R."/>
            <person name="Boka B."/>
            <person name="Rigling D."/>
            <person name="Barry K."/>
            <person name="Lee J."/>
            <person name="Mihaltcheva S."/>
            <person name="LaButti K."/>
            <person name="Lipzen A."/>
            <person name="Waldron R."/>
            <person name="Moloney N.M."/>
            <person name="Sperisen C."/>
            <person name="Kredics L."/>
            <person name="Vagvoelgyi C."/>
            <person name="Patrignani A."/>
            <person name="Fitzpatrick D."/>
            <person name="Nagy I."/>
            <person name="Doyle S."/>
            <person name="Anderson J.B."/>
            <person name="Grigoriev I.V."/>
            <person name="Gueldener U."/>
            <person name="Muensterkoetter M."/>
            <person name="Nagy L.G."/>
        </authorList>
    </citation>
    <scope>NUCLEOTIDE SEQUENCE [LARGE SCALE GENOMIC DNA]</scope>
    <source>
        <strain evidence="2">28-4</strain>
    </source>
</reference>
<dbReference type="Proteomes" id="UP000218334">
    <property type="component" value="Unassembled WGS sequence"/>
</dbReference>
<evidence type="ECO:0000313" key="1">
    <source>
        <dbReference type="EMBL" id="PBK59378.1"/>
    </source>
</evidence>
<proteinExistence type="predicted"/>
<sequence length="100" mass="11422">MFASSFCALKYDKDISVVILCLCLIVSLLDEANRYMFAQTVFCPNDYVPTTSSSASWIFEDGQTIFFEKKLSLHLFYLVPSTSALFRQHSVIGAFHYLCR</sequence>
<keyword evidence="2" id="KW-1185">Reference proteome</keyword>